<name>A0ABR2BG01_9ROSI</name>
<keyword evidence="8" id="KW-1185">Reference proteome</keyword>
<evidence type="ECO:0000313" key="8">
    <source>
        <dbReference type="Proteomes" id="UP001472677"/>
    </source>
</evidence>
<evidence type="ECO:0000256" key="3">
    <source>
        <dbReference type="RuleBase" id="RU361260"/>
    </source>
</evidence>
<dbReference type="Pfam" id="PF02181">
    <property type="entry name" value="FH2"/>
    <property type="match status" value="1"/>
</dbReference>
<organism evidence="7 8">
    <name type="scientific">Hibiscus sabdariffa</name>
    <name type="common">roselle</name>
    <dbReference type="NCBI Taxonomy" id="183260"/>
    <lineage>
        <taxon>Eukaryota</taxon>
        <taxon>Viridiplantae</taxon>
        <taxon>Streptophyta</taxon>
        <taxon>Embryophyta</taxon>
        <taxon>Tracheophyta</taxon>
        <taxon>Spermatophyta</taxon>
        <taxon>Magnoliopsida</taxon>
        <taxon>eudicotyledons</taxon>
        <taxon>Gunneridae</taxon>
        <taxon>Pentapetalae</taxon>
        <taxon>rosids</taxon>
        <taxon>malvids</taxon>
        <taxon>Malvales</taxon>
        <taxon>Malvaceae</taxon>
        <taxon>Malvoideae</taxon>
        <taxon>Hibiscus</taxon>
    </lineage>
</organism>
<dbReference type="PANTHER" id="PTHR45733">
    <property type="entry name" value="FORMIN-J"/>
    <property type="match status" value="1"/>
</dbReference>
<feature type="compositionally biased region" description="Polar residues" evidence="4">
    <location>
        <begin position="650"/>
        <end position="660"/>
    </location>
</feature>
<feature type="region of interest" description="Disordered" evidence="4">
    <location>
        <begin position="1290"/>
        <end position="1332"/>
    </location>
</feature>
<comment type="similarity">
    <text evidence="2">Belongs to the formin-like family. Class-II subfamily.</text>
</comment>
<dbReference type="SUPFAM" id="SSF101447">
    <property type="entry name" value="Formin homology 2 domain (FH2 domain)"/>
    <property type="match status" value="1"/>
</dbReference>
<feature type="compositionally biased region" description="Pro residues" evidence="4">
    <location>
        <begin position="891"/>
        <end position="903"/>
    </location>
</feature>
<feature type="domain" description="BTB" evidence="5">
    <location>
        <begin position="6"/>
        <end position="76"/>
    </location>
</feature>
<dbReference type="Gene3D" id="3.30.710.10">
    <property type="entry name" value="Potassium Channel Kv1.1, Chain A"/>
    <property type="match status" value="1"/>
</dbReference>
<feature type="compositionally biased region" description="Basic and acidic residues" evidence="4">
    <location>
        <begin position="701"/>
        <end position="712"/>
    </location>
</feature>
<feature type="compositionally biased region" description="Pro residues" evidence="4">
    <location>
        <begin position="874"/>
        <end position="884"/>
    </location>
</feature>
<protein>
    <recommendedName>
        <fullName evidence="3">Formin-like protein</fullName>
    </recommendedName>
</protein>
<feature type="region of interest" description="Disordered" evidence="4">
    <location>
        <begin position="650"/>
        <end position="930"/>
    </location>
</feature>
<dbReference type="PROSITE" id="PS51444">
    <property type="entry name" value="FH2"/>
    <property type="match status" value="1"/>
</dbReference>
<proteinExistence type="inferred from homology"/>
<feature type="compositionally biased region" description="Pro residues" evidence="4">
    <location>
        <begin position="834"/>
        <end position="846"/>
    </location>
</feature>
<dbReference type="PANTHER" id="PTHR45733:SF20">
    <property type="entry name" value="FORMIN-LIKE PROTEIN 13"/>
    <property type="match status" value="1"/>
</dbReference>
<dbReference type="SMART" id="SM00498">
    <property type="entry name" value="FH2"/>
    <property type="match status" value="1"/>
</dbReference>
<dbReference type="InterPro" id="IPR011333">
    <property type="entry name" value="SKP1/BTB/POZ_sf"/>
</dbReference>
<dbReference type="InterPro" id="IPR015943">
    <property type="entry name" value="WD40/YVTN_repeat-like_dom_sf"/>
</dbReference>
<feature type="region of interest" description="Disordered" evidence="4">
    <location>
        <begin position="965"/>
        <end position="987"/>
    </location>
</feature>
<dbReference type="SUPFAM" id="SSF50978">
    <property type="entry name" value="WD40 repeat-like"/>
    <property type="match status" value="1"/>
</dbReference>
<evidence type="ECO:0000259" key="5">
    <source>
        <dbReference type="PROSITE" id="PS50097"/>
    </source>
</evidence>
<comment type="pathway">
    <text evidence="1">Protein modification; protein ubiquitination.</text>
</comment>
<comment type="caution">
    <text evidence="7">The sequence shown here is derived from an EMBL/GenBank/DDBJ whole genome shotgun (WGS) entry which is preliminary data.</text>
</comment>
<evidence type="ECO:0000256" key="4">
    <source>
        <dbReference type="SAM" id="MobiDB-lite"/>
    </source>
</evidence>
<dbReference type="InterPro" id="IPR000210">
    <property type="entry name" value="BTB/POZ_dom"/>
</dbReference>
<dbReference type="Gene3D" id="1.20.58.2220">
    <property type="entry name" value="Formin, FH2 domain"/>
    <property type="match status" value="1"/>
</dbReference>
<evidence type="ECO:0000313" key="7">
    <source>
        <dbReference type="EMBL" id="KAK8505363.1"/>
    </source>
</evidence>
<dbReference type="CDD" id="cd18316">
    <property type="entry name" value="BTB_POZ_KCTD-like"/>
    <property type="match status" value="1"/>
</dbReference>
<dbReference type="Gene3D" id="2.130.10.10">
    <property type="entry name" value="YVTN repeat-like/Quinoprotein amine dehydrogenase"/>
    <property type="match status" value="1"/>
</dbReference>
<feature type="compositionally biased region" description="Pro residues" evidence="4">
    <location>
        <begin position="913"/>
        <end position="923"/>
    </location>
</feature>
<evidence type="ECO:0000256" key="1">
    <source>
        <dbReference type="ARBA" id="ARBA00004906"/>
    </source>
</evidence>
<dbReference type="EMBL" id="JBBPBM010000128">
    <property type="protein sequence ID" value="KAK8505363.1"/>
    <property type="molecule type" value="Genomic_DNA"/>
</dbReference>
<feature type="compositionally biased region" description="Basic and acidic residues" evidence="4">
    <location>
        <begin position="1290"/>
        <end position="1310"/>
    </location>
</feature>
<feature type="domain" description="FH2" evidence="6">
    <location>
        <begin position="911"/>
        <end position="1311"/>
    </location>
</feature>
<dbReference type="SMART" id="SM00225">
    <property type="entry name" value="BTB"/>
    <property type="match status" value="1"/>
</dbReference>
<reference evidence="7 8" key="1">
    <citation type="journal article" date="2024" name="G3 (Bethesda)">
        <title>Genome assembly of Hibiscus sabdariffa L. provides insights into metabolisms of medicinal natural products.</title>
        <authorList>
            <person name="Kim T."/>
        </authorList>
    </citation>
    <scope>NUCLEOTIDE SEQUENCE [LARGE SCALE GENOMIC DNA]</scope>
    <source>
        <strain evidence="7">TK-2024</strain>
        <tissue evidence="7">Old leaves</tissue>
    </source>
</reference>
<dbReference type="InterPro" id="IPR057441">
    <property type="entry name" value="Beta_prop_At2g24240"/>
</dbReference>
<dbReference type="InterPro" id="IPR015425">
    <property type="entry name" value="FH2_Formin"/>
</dbReference>
<sequence>MGIQGDTVKFNVGGRIFQTTATTLANAGRDSFFGAFFNDNWDLRQQQHQEHFIDRNPDCFAVLLDLLRTGDLCIPSNVPERLLYKEAMFYGLINHVRTAKLGPFDGNRLKLSKSVTGRAPGDGTAIRAGPDGGCCVAHGSMVHVFDWMLEEHPPLNLDYQRVNDIGWVNAENVLISACERLGRGDGGMGLFSSYTGDLRYKFNVVHDNQIKSYTAGALSFSPDCKIFASCKGRSNEYGIGVWDQVTGKQIDFFYESPGWSLGEADKLQWLNGTNCLLVATLFPRKDNCYISLLDFRQKTMVWSWSDIGAPLTVGEKRVRDAIAMEECNSVCVVNEYEDLGFIDLRITGGSVRWSSRSRLMKGKMPDEPCYPKLALHNGQLFSSMNDCISVFCGPDWVLTSRLRRSYGGSICDFSIGGDRLFALHSEDNVFDIWETPPTPVCSGHQGRSVQMVLGQSGRVSIRFNPEDFFWYTKSSNDPPPQQTLLPAFTSLRGCQPRERYKIRHFSRPLQGHRTEERQGFWSKDMGLFSKLFYKKPPDGLLEISEGVYVFDYCFTIDDWEEENYKAYIEGIVVVITPESSAFTIEDPFLADDKSPKVLHSTPKRSKSVRHYKQKECTLVKIDINCHIQDVAFNMLQQIGASNIAQEVTDSNWNSSTNLSPRSERSTPKNLQETKLTVVLPSSPRSPRSISMKILSAPSRRSSFDSDASKEAKPQVSYIEPFSPSAGAINDSQAKSQRPKVAETKNISDSPQTPLSAPVQPPPLPSSLSSELEPAKPSPASEAGTYLQEKNQTALPKEQSLKGSSCTSSPASTAASTVTSPLTPPNKEVLGVRMIPPPAPPPPPTPPLKESGLPHKALPSLEENLTLRATTPAASIPPPPPPPAPNGAGSPVSPPPPPPPPMPPSKKNSASKSAPPPPPPPPAPIRAGSHLSRAVSGSLWAEAQKLGEASKAPEIDMSELENLFSAAAPNSGRGGKSSTRTAHAPKSEKVTLIDHRRAYNCEIMLSKVKVPLPELMSSVLALDESALDVDQVDNLIKICPTKEEMELLKGYTGEKEKLGKCEQFFLELMKIPRVESKLRVYSFKKQFRSQVSDLRRSLNVVNSTAEEIRNSAKLKRIMQTILSLGNALNQGTTRGSAIGFRLDSLLKLTDTRARNNKMTLMHYLCKVLADKLPEVLDFSKDISSLEPASKIQLKFLAEEMQAISKGLEKVVQELSSSENDGPVSEKFCENLKEFLSFAEAEVRSLASLYSAVGRNVDALIVYFGEDPARCPFEQVTSTLLDFVRRFNKAHEENSKQLEQETKKSAENEKLKMNASQKNESEKLLRNSIRTSNA</sequence>
<dbReference type="InterPro" id="IPR051144">
    <property type="entry name" value="Formin_homology_domain"/>
</dbReference>
<accession>A0ABR2BG01</accession>
<dbReference type="Pfam" id="PF02214">
    <property type="entry name" value="BTB_2"/>
    <property type="match status" value="1"/>
</dbReference>
<feature type="compositionally biased region" description="Low complexity" evidence="4">
    <location>
        <begin position="803"/>
        <end position="820"/>
    </location>
</feature>
<dbReference type="PROSITE" id="PS50097">
    <property type="entry name" value="BTB"/>
    <property type="match status" value="1"/>
</dbReference>
<dbReference type="InterPro" id="IPR036322">
    <property type="entry name" value="WD40_repeat_dom_sf"/>
</dbReference>
<dbReference type="InterPro" id="IPR042201">
    <property type="entry name" value="FH2_Formin_sf"/>
</dbReference>
<gene>
    <name evidence="7" type="ORF">V6N12_067330</name>
</gene>
<feature type="compositionally biased region" description="Low complexity" evidence="4">
    <location>
        <begin position="680"/>
        <end position="690"/>
    </location>
</feature>
<dbReference type="InterPro" id="IPR003131">
    <property type="entry name" value="T1-type_BTB"/>
</dbReference>
<dbReference type="SUPFAM" id="SSF54695">
    <property type="entry name" value="POZ domain"/>
    <property type="match status" value="1"/>
</dbReference>
<evidence type="ECO:0000256" key="2">
    <source>
        <dbReference type="ARBA" id="ARBA00006468"/>
    </source>
</evidence>
<evidence type="ECO:0000259" key="6">
    <source>
        <dbReference type="PROSITE" id="PS51444"/>
    </source>
</evidence>
<dbReference type="Pfam" id="PF25279">
    <property type="entry name" value="Beta_prop_At2g24240"/>
    <property type="match status" value="1"/>
</dbReference>
<dbReference type="Proteomes" id="UP001472677">
    <property type="component" value="Unassembled WGS sequence"/>
</dbReference>